<organism evidence="11 12">
    <name type="scientific">Australozyma saopauloensis</name>
    <dbReference type="NCBI Taxonomy" id="291208"/>
    <lineage>
        <taxon>Eukaryota</taxon>
        <taxon>Fungi</taxon>
        <taxon>Dikarya</taxon>
        <taxon>Ascomycota</taxon>
        <taxon>Saccharomycotina</taxon>
        <taxon>Pichiomycetes</taxon>
        <taxon>Metschnikowiaceae</taxon>
        <taxon>Australozyma</taxon>
    </lineage>
</organism>
<evidence type="ECO:0000256" key="6">
    <source>
        <dbReference type="ARBA" id="ARBA00023136"/>
    </source>
</evidence>
<dbReference type="SMART" id="SM00116">
    <property type="entry name" value="CBS"/>
    <property type="match status" value="2"/>
</dbReference>
<dbReference type="CDD" id="cd03684">
    <property type="entry name" value="ClC_3_like"/>
    <property type="match status" value="1"/>
</dbReference>
<dbReference type="KEGG" id="asau:88173155"/>
<dbReference type="GO" id="GO:0005783">
    <property type="term" value="C:endoplasmic reticulum"/>
    <property type="evidence" value="ECO:0007669"/>
    <property type="project" value="TreeGrafter"/>
</dbReference>
<comment type="similarity">
    <text evidence="9">Belongs to the chloride channel (TC 2.A.49) family.</text>
</comment>
<dbReference type="Pfam" id="PF00571">
    <property type="entry name" value="CBS"/>
    <property type="match status" value="1"/>
</dbReference>
<dbReference type="PANTHER" id="PTHR45711:SF9">
    <property type="entry name" value="ANION_PROTON EXCHANGE TRANSPORTER GEF1"/>
    <property type="match status" value="1"/>
</dbReference>
<dbReference type="FunFam" id="1.10.3080.10:FF:000011">
    <property type="entry name" value="Chloride channel protein"/>
    <property type="match status" value="1"/>
</dbReference>
<keyword evidence="12" id="KW-1185">Reference proteome</keyword>
<dbReference type="Pfam" id="PF00654">
    <property type="entry name" value="Voltage_CLC"/>
    <property type="match status" value="1"/>
</dbReference>
<feature type="transmembrane region" description="Helical" evidence="9">
    <location>
        <begin position="452"/>
        <end position="471"/>
    </location>
</feature>
<dbReference type="GeneID" id="88173155"/>
<name>A0AAX4H8I4_9ASCO</name>
<evidence type="ECO:0000256" key="7">
    <source>
        <dbReference type="ARBA" id="ARBA00023214"/>
    </source>
</evidence>
<feature type="domain" description="CBS" evidence="10">
    <location>
        <begin position="609"/>
        <end position="670"/>
    </location>
</feature>
<keyword evidence="5 9" id="KW-0406">Ion transport</keyword>
<feature type="transmembrane region" description="Helical" evidence="9">
    <location>
        <begin position="118"/>
        <end position="143"/>
    </location>
</feature>
<dbReference type="PRINTS" id="PR00762">
    <property type="entry name" value="CLCHANNEL"/>
</dbReference>
<evidence type="ECO:0000313" key="12">
    <source>
        <dbReference type="Proteomes" id="UP001338582"/>
    </source>
</evidence>
<evidence type="ECO:0000256" key="9">
    <source>
        <dbReference type="RuleBase" id="RU361221"/>
    </source>
</evidence>
<gene>
    <name evidence="11" type="ORF">PUMCH_002090</name>
</gene>
<feature type="domain" description="CBS" evidence="10">
    <location>
        <begin position="691"/>
        <end position="746"/>
    </location>
</feature>
<evidence type="ECO:0000256" key="3">
    <source>
        <dbReference type="ARBA" id="ARBA00022692"/>
    </source>
</evidence>
<keyword evidence="7 9" id="KW-0868">Chloride</keyword>
<dbReference type="InterPro" id="IPR000644">
    <property type="entry name" value="CBS_dom"/>
</dbReference>
<dbReference type="GO" id="GO:0005247">
    <property type="term" value="F:voltage-gated chloride channel activity"/>
    <property type="evidence" value="ECO:0007669"/>
    <property type="project" value="TreeGrafter"/>
</dbReference>
<dbReference type="Gene3D" id="3.90.1280.20">
    <property type="match status" value="1"/>
</dbReference>
<evidence type="ECO:0000256" key="8">
    <source>
        <dbReference type="PROSITE-ProRule" id="PRU00703"/>
    </source>
</evidence>
<dbReference type="AlphaFoldDB" id="A0AAX4H8I4"/>
<dbReference type="EMBL" id="CP138895">
    <property type="protein sequence ID" value="WPK24799.1"/>
    <property type="molecule type" value="Genomic_DNA"/>
</dbReference>
<dbReference type="SUPFAM" id="SSF81340">
    <property type="entry name" value="Clc chloride channel"/>
    <property type="match status" value="1"/>
</dbReference>
<protein>
    <recommendedName>
        <fullName evidence="9">Chloride channel protein</fullName>
    </recommendedName>
</protein>
<dbReference type="Gene3D" id="1.10.3080.10">
    <property type="entry name" value="Clc chloride channel"/>
    <property type="match status" value="1"/>
</dbReference>
<dbReference type="GO" id="GO:0005769">
    <property type="term" value="C:early endosome"/>
    <property type="evidence" value="ECO:0007669"/>
    <property type="project" value="TreeGrafter"/>
</dbReference>
<evidence type="ECO:0000256" key="4">
    <source>
        <dbReference type="ARBA" id="ARBA00022989"/>
    </source>
</evidence>
<evidence type="ECO:0000256" key="1">
    <source>
        <dbReference type="ARBA" id="ARBA00004141"/>
    </source>
</evidence>
<reference evidence="11 12" key="1">
    <citation type="submission" date="2023-10" db="EMBL/GenBank/DDBJ databases">
        <title>Draft Genome Sequence of Candida saopaulonensis from a very Premature Infant with Sepsis.</title>
        <authorList>
            <person name="Ning Y."/>
            <person name="Dai R."/>
            <person name="Xiao M."/>
            <person name="Xu Y."/>
            <person name="Yan Q."/>
            <person name="Zhang L."/>
        </authorList>
    </citation>
    <scope>NUCLEOTIDE SEQUENCE [LARGE SCALE GENOMIC DNA]</scope>
    <source>
        <strain evidence="11 12">19XY460</strain>
    </source>
</reference>
<accession>A0AAX4H8I4</accession>
<comment type="subcellular location">
    <subcellularLocation>
        <location evidence="1 9">Membrane</location>
        <topology evidence="1 9">Multi-pass membrane protein</topology>
    </subcellularLocation>
</comment>
<dbReference type="InterPro" id="IPR001807">
    <property type="entry name" value="ClC"/>
</dbReference>
<dbReference type="GO" id="GO:0005794">
    <property type="term" value="C:Golgi apparatus"/>
    <property type="evidence" value="ECO:0007669"/>
    <property type="project" value="TreeGrafter"/>
</dbReference>
<keyword evidence="2 9" id="KW-0813">Transport</keyword>
<evidence type="ECO:0000313" key="11">
    <source>
        <dbReference type="EMBL" id="WPK24799.1"/>
    </source>
</evidence>
<dbReference type="Gene3D" id="3.10.580.20">
    <property type="match status" value="1"/>
</dbReference>
<sequence length="776" mass="86025">MNPCNLLSKPTFVVIYCLKSPTSFMHLRYLAATPFHNRRFFEANKQIHSLPPYNMVALRSAENGDWLHQDSVRSVQKFESFVTIDWLDDELEEHRRHISNRKNANTFWELAFRSMRTWLVLGAMGIVIGSIAASLNVITSWLASLRIGYCKSNFYLSERYCCWDEEHCGNWTSWLDYSVLNYIMYVLVLAVFLTTAALLVKLYAPTAAGSGISEIKCIVSGFIMRGFLGWSTLVIKSVGLPLAIASGLSLGKEGPSVHYAVCVGNSMAKLFYSYRHSASKGREFLTATAAAGVAVAFGSPMGGVLFAMEEISAVFQLLTLWKSYVCALIAVATLYAFNPFRTGQLVLFEVTYDSSWHYYELPFYALLGVFGGVYGIVVSRLNKRVAGFRKKYLALFPVREAVILATFTASISYFNGFLKLDMAETMQALFTECGSDDDEWLCDKNLHKGKTIFSLLFSTVMRMFLTIITYGCKVPAGIFVPSMAAGATFGRAVGLVVQKFHESFPELSIFSGCPKDGPCVIPGTYAFIGAGAALSGITHLTVTVAIIMFELTGAVKYIIPTMISIAITKAINDKWGQGGIADQMILFNGLPHIDPKDEFVFDATVEEAMSTVTTAFVADKVYSVDDIMATIENRSFRGYPVVSSETQAQIVGYVMASDLKDALGRDDLPSFCKFDLSGTSGENVVNLMSILNPSPMIVSIDTRLEYLMDVFVRLGPRNILVHDNGCLAGTITRKDILRYERTKHELEHPVMQDGLDALIWDKFKQLGAIFAFNKTN</sequence>
<feature type="transmembrane region" description="Helical" evidence="9">
    <location>
        <begin position="361"/>
        <end position="381"/>
    </location>
</feature>
<dbReference type="InterPro" id="IPR046342">
    <property type="entry name" value="CBS_dom_sf"/>
</dbReference>
<feature type="transmembrane region" description="Helical" evidence="9">
    <location>
        <begin position="320"/>
        <end position="340"/>
    </location>
</feature>
<comment type="caution">
    <text evidence="9">Lacks conserved residue(s) required for the propagation of feature annotation.</text>
</comment>
<feature type="transmembrane region" description="Helical" evidence="9">
    <location>
        <begin position="284"/>
        <end position="308"/>
    </location>
</feature>
<feature type="transmembrane region" description="Helical" evidence="9">
    <location>
        <begin position="182"/>
        <end position="202"/>
    </location>
</feature>
<dbReference type="Proteomes" id="UP001338582">
    <property type="component" value="Chromosome 2"/>
</dbReference>
<evidence type="ECO:0000256" key="5">
    <source>
        <dbReference type="ARBA" id="ARBA00023065"/>
    </source>
</evidence>
<feature type="transmembrane region" description="Helical" evidence="9">
    <location>
        <begin position="401"/>
        <end position="418"/>
    </location>
</feature>
<keyword evidence="3 9" id="KW-0812">Transmembrane</keyword>
<keyword evidence="4 9" id="KW-1133">Transmembrane helix</keyword>
<evidence type="ECO:0000256" key="2">
    <source>
        <dbReference type="ARBA" id="ARBA00022448"/>
    </source>
</evidence>
<dbReference type="GO" id="GO:0000324">
    <property type="term" value="C:fungal-type vacuole"/>
    <property type="evidence" value="ECO:0007669"/>
    <property type="project" value="TreeGrafter"/>
</dbReference>
<dbReference type="GO" id="GO:0005886">
    <property type="term" value="C:plasma membrane"/>
    <property type="evidence" value="ECO:0007669"/>
    <property type="project" value="TreeGrafter"/>
</dbReference>
<dbReference type="PANTHER" id="PTHR45711">
    <property type="entry name" value="CHLORIDE CHANNEL PROTEIN"/>
    <property type="match status" value="1"/>
</dbReference>
<proteinExistence type="inferred from homology"/>
<keyword evidence="8" id="KW-0129">CBS domain</keyword>
<keyword evidence="6 9" id="KW-0472">Membrane</keyword>
<dbReference type="PROSITE" id="PS51371">
    <property type="entry name" value="CBS"/>
    <property type="match status" value="2"/>
</dbReference>
<feature type="transmembrane region" description="Helical" evidence="9">
    <location>
        <begin position="222"/>
        <end position="244"/>
    </location>
</feature>
<dbReference type="GO" id="GO:0006879">
    <property type="term" value="P:intracellular iron ion homeostasis"/>
    <property type="evidence" value="ECO:0007669"/>
    <property type="project" value="TreeGrafter"/>
</dbReference>
<dbReference type="SUPFAM" id="SSF54631">
    <property type="entry name" value="CBS-domain pair"/>
    <property type="match status" value="1"/>
</dbReference>
<evidence type="ECO:0000259" key="10">
    <source>
        <dbReference type="PROSITE" id="PS51371"/>
    </source>
</evidence>
<dbReference type="InterPro" id="IPR014743">
    <property type="entry name" value="Cl-channel_core"/>
</dbReference>
<dbReference type="GO" id="GO:0006878">
    <property type="term" value="P:intracellular copper ion homeostasis"/>
    <property type="evidence" value="ECO:0007669"/>
    <property type="project" value="TreeGrafter"/>
</dbReference>
<dbReference type="RefSeq" id="XP_062877182.1">
    <property type="nucleotide sequence ID" value="XM_063021112.1"/>
</dbReference>